<evidence type="ECO:0000256" key="1">
    <source>
        <dbReference type="SAM" id="MobiDB-lite"/>
    </source>
</evidence>
<dbReference type="EMBL" id="JANKHH010000007">
    <property type="protein sequence ID" value="MCR2834766.1"/>
    <property type="molecule type" value="Genomic_DNA"/>
</dbReference>
<feature type="region of interest" description="Disordered" evidence="1">
    <location>
        <begin position="16"/>
        <end position="76"/>
    </location>
</feature>
<dbReference type="Proteomes" id="UP001206067">
    <property type="component" value="Unassembled WGS sequence"/>
</dbReference>
<sequence>MSEPIFASLGPTLLARKGGAKPAMRPQLGPIPTGQAANLEDLGWNDMGEEDERPTNVVNLTPEPANPEADAEAHEQDLIEQAKLEAAKNGMPKVRRQQEEIATRLEASPLVERAPRPRRQAIDRGKRAAFTLRLDAERHLKLRLACTMRSRSAQQLVTEALDSLLGDMPELDSLAAQMARK</sequence>
<keyword evidence="3" id="KW-1185">Reference proteome</keyword>
<gene>
    <name evidence="2" type="ORF">NSO95_12510</name>
</gene>
<reference evidence="2 3" key="1">
    <citation type="submission" date="2022-08" db="EMBL/GenBank/DDBJ databases">
        <title>Polyphasic taxonomy analysis of Qipengyuania sp.RS5-5.</title>
        <authorList>
            <person name="Xamxidin M."/>
            <person name="Wu M."/>
        </authorList>
    </citation>
    <scope>NUCLEOTIDE SEQUENCE [LARGE SCALE GENOMIC DNA]</scope>
    <source>
        <strain evidence="2 3">RS5-5</strain>
    </source>
</reference>
<accession>A0ABT1XV19</accession>
<protein>
    <submittedName>
        <fullName evidence="2">Uncharacterized protein</fullName>
    </submittedName>
</protein>
<dbReference type="InterPro" id="IPR010985">
    <property type="entry name" value="Ribbon_hlx_hlx"/>
</dbReference>
<evidence type="ECO:0000313" key="3">
    <source>
        <dbReference type="Proteomes" id="UP001206067"/>
    </source>
</evidence>
<dbReference type="SUPFAM" id="SSF47598">
    <property type="entry name" value="Ribbon-helix-helix"/>
    <property type="match status" value="1"/>
</dbReference>
<dbReference type="RefSeq" id="WP_257596609.1">
    <property type="nucleotide sequence ID" value="NZ_JANKHH010000007.1"/>
</dbReference>
<organism evidence="2 3">
    <name type="scientific">Parerythrobacter lacustris</name>
    <dbReference type="NCBI Taxonomy" id="2969984"/>
    <lineage>
        <taxon>Bacteria</taxon>
        <taxon>Pseudomonadati</taxon>
        <taxon>Pseudomonadota</taxon>
        <taxon>Alphaproteobacteria</taxon>
        <taxon>Sphingomonadales</taxon>
        <taxon>Erythrobacteraceae</taxon>
        <taxon>Parerythrobacter</taxon>
    </lineage>
</organism>
<comment type="caution">
    <text evidence="2">The sequence shown here is derived from an EMBL/GenBank/DDBJ whole genome shotgun (WGS) entry which is preliminary data.</text>
</comment>
<name>A0ABT1XV19_9SPHN</name>
<proteinExistence type="predicted"/>
<evidence type="ECO:0000313" key="2">
    <source>
        <dbReference type="EMBL" id="MCR2834766.1"/>
    </source>
</evidence>